<keyword evidence="4 6" id="KW-1133">Transmembrane helix</keyword>
<keyword evidence="9" id="KW-1185">Reference proteome</keyword>
<evidence type="ECO:0000259" key="7">
    <source>
        <dbReference type="Pfam" id="PF12698"/>
    </source>
</evidence>
<comment type="subcellular location">
    <subcellularLocation>
        <location evidence="1">Cell membrane</location>
        <topology evidence="1">Multi-pass membrane protein</topology>
    </subcellularLocation>
</comment>
<dbReference type="PANTHER" id="PTHR30294:SF47">
    <property type="entry name" value="INNER MEMBRANE TRANSPORT PERMEASE YHHJ"/>
    <property type="match status" value="1"/>
</dbReference>
<evidence type="ECO:0000313" key="8">
    <source>
        <dbReference type="EMBL" id="MFH0264093.1"/>
    </source>
</evidence>
<evidence type="ECO:0000256" key="2">
    <source>
        <dbReference type="ARBA" id="ARBA00022475"/>
    </source>
</evidence>
<feature type="transmembrane region" description="Helical" evidence="6">
    <location>
        <begin position="229"/>
        <end position="253"/>
    </location>
</feature>
<dbReference type="InterPro" id="IPR051449">
    <property type="entry name" value="ABC-2_transporter_component"/>
</dbReference>
<keyword evidence="3 6" id="KW-0812">Transmembrane</keyword>
<feature type="transmembrane region" description="Helical" evidence="6">
    <location>
        <begin position="20"/>
        <end position="39"/>
    </location>
</feature>
<dbReference type="RefSeq" id="WP_394607056.1">
    <property type="nucleotide sequence ID" value="NZ_JBIHSN010000002.1"/>
</dbReference>
<dbReference type="PANTHER" id="PTHR30294">
    <property type="entry name" value="MEMBRANE COMPONENT OF ABC TRANSPORTER YHHJ-RELATED"/>
    <property type="match status" value="1"/>
</dbReference>
<evidence type="ECO:0000256" key="3">
    <source>
        <dbReference type="ARBA" id="ARBA00022692"/>
    </source>
</evidence>
<evidence type="ECO:0000256" key="6">
    <source>
        <dbReference type="SAM" id="Phobius"/>
    </source>
</evidence>
<feature type="transmembrane region" description="Helical" evidence="6">
    <location>
        <begin position="265"/>
        <end position="287"/>
    </location>
</feature>
<dbReference type="InterPro" id="IPR013525">
    <property type="entry name" value="ABC2_TM"/>
</dbReference>
<sequence>MFKRQAWRREWQLMVKQPWLNAMLFWLPVLMFFALWWIFSAGSARDLAIGVVDFEHSSMSRGVVRYYDASPTLKVTQSYTSVLEGKQDLQSGKIYALIVIPDNLTQDVLLGHSPTITTFYNSQFILIGKLVSAAMQQAQGTFNARIEAAKNMSKGDTVPQQALAQAVPVQTQITALFNSNSHYGQFLVSAAIPALWQIFIVATTVLSFSFEQRTQGMKTWLGVHPFQAIVIKLLAYSPVYLAQGIGFLVVMYGGLDWPMHGSWGILLGAQILMVFACQSVGALFFMLTLDATRSMSFVAAFTAPAFAFMGITFPTSDMPLLGQIWRSLLPVSHYIDVQVMQVNNGVELAQAAVPLLALGLFLALLSVVYLRARALVSASKLEKIS</sequence>
<feature type="domain" description="ABC-2 type transporter transmembrane" evidence="7">
    <location>
        <begin position="23"/>
        <end position="366"/>
    </location>
</feature>
<keyword evidence="5 6" id="KW-0472">Membrane</keyword>
<feature type="transmembrane region" description="Helical" evidence="6">
    <location>
        <begin position="294"/>
        <end position="313"/>
    </location>
</feature>
<dbReference type="Gene3D" id="3.40.1710.10">
    <property type="entry name" value="abc type-2 transporter like domain"/>
    <property type="match status" value="1"/>
</dbReference>
<dbReference type="EMBL" id="JBIHSN010000002">
    <property type="protein sequence ID" value="MFH0264093.1"/>
    <property type="molecule type" value="Genomic_DNA"/>
</dbReference>
<feature type="transmembrane region" description="Helical" evidence="6">
    <location>
        <begin position="348"/>
        <end position="370"/>
    </location>
</feature>
<keyword evidence="2" id="KW-1003">Cell membrane</keyword>
<gene>
    <name evidence="8" type="ORF">ACGRQ9_00865</name>
</gene>
<dbReference type="Pfam" id="PF12698">
    <property type="entry name" value="ABC2_membrane_3"/>
    <property type="match status" value="1"/>
</dbReference>
<evidence type="ECO:0000313" key="9">
    <source>
        <dbReference type="Proteomes" id="UP001607151"/>
    </source>
</evidence>
<proteinExistence type="predicted"/>
<feature type="transmembrane region" description="Helical" evidence="6">
    <location>
        <begin position="186"/>
        <end position="208"/>
    </location>
</feature>
<evidence type="ECO:0000256" key="1">
    <source>
        <dbReference type="ARBA" id="ARBA00004651"/>
    </source>
</evidence>
<evidence type="ECO:0000256" key="4">
    <source>
        <dbReference type="ARBA" id="ARBA00022989"/>
    </source>
</evidence>
<dbReference type="Proteomes" id="UP001607151">
    <property type="component" value="Unassembled WGS sequence"/>
</dbReference>
<name>A0ABW7IS97_9VIBR</name>
<accession>A0ABW7IS97</accession>
<reference evidence="8 9" key="1">
    <citation type="submission" date="2024-10" db="EMBL/GenBank/DDBJ databases">
        <authorList>
            <person name="Yibar A."/>
            <person name="Saticioglu I.B."/>
            <person name="Duman M."/>
            <person name="Ajmi N."/>
            <person name="Gurler F."/>
            <person name="Ay H."/>
            <person name="Onuk E."/>
            <person name="Guler S."/>
            <person name="Romalde J.L."/>
        </authorList>
    </citation>
    <scope>NUCLEOTIDE SEQUENCE [LARGE SCALE GENOMIC DNA]</scope>
    <source>
        <strain evidence="8 9">14-MA-B</strain>
    </source>
</reference>
<comment type="caution">
    <text evidence="8">The sequence shown here is derived from an EMBL/GenBank/DDBJ whole genome shotgun (WGS) entry which is preliminary data.</text>
</comment>
<evidence type="ECO:0000256" key="5">
    <source>
        <dbReference type="ARBA" id="ARBA00023136"/>
    </source>
</evidence>
<organism evidence="8 9">
    <name type="scientific">Vibrio rumoiensis</name>
    <dbReference type="NCBI Taxonomy" id="76258"/>
    <lineage>
        <taxon>Bacteria</taxon>
        <taxon>Pseudomonadati</taxon>
        <taxon>Pseudomonadota</taxon>
        <taxon>Gammaproteobacteria</taxon>
        <taxon>Vibrionales</taxon>
        <taxon>Vibrionaceae</taxon>
        <taxon>Vibrio</taxon>
    </lineage>
</organism>
<protein>
    <submittedName>
        <fullName evidence="8">ABC transporter permease</fullName>
    </submittedName>
</protein>